<dbReference type="Proteomes" id="UP000244450">
    <property type="component" value="Unassembled WGS sequence"/>
</dbReference>
<name>A0A2T7BNC2_9BACT</name>
<reference evidence="1 2" key="1">
    <citation type="submission" date="2018-04" db="EMBL/GenBank/DDBJ databases">
        <title>Chitinophaga fuyangensis sp. nov., isolated from soil in a chemical factory.</title>
        <authorList>
            <person name="Chen K."/>
        </authorList>
    </citation>
    <scope>NUCLEOTIDE SEQUENCE [LARGE SCALE GENOMIC DNA]</scope>
    <source>
        <strain evidence="1 2">LY-1</strain>
    </source>
</reference>
<comment type="caution">
    <text evidence="1">The sequence shown here is derived from an EMBL/GenBank/DDBJ whole genome shotgun (WGS) entry which is preliminary data.</text>
</comment>
<dbReference type="EMBL" id="QCYK01000001">
    <property type="protein sequence ID" value="PUZ29121.1"/>
    <property type="molecule type" value="Genomic_DNA"/>
</dbReference>
<protein>
    <submittedName>
        <fullName evidence="1">Uncharacterized protein</fullName>
    </submittedName>
</protein>
<proteinExistence type="predicted"/>
<evidence type="ECO:0000313" key="2">
    <source>
        <dbReference type="Proteomes" id="UP000244450"/>
    </source>
</evidence>
<evidence type="ECO:0000313" key="1">
    <source>
        <dbReference type="EMBL" id="PUZ29121.1"/>
    </source>
</evidence>
<keyword evidence="2" id="KW-1185">Reference proteome</keyword>
<dbReference type="AlphaFoldDB" id="A0A2T7BNC2"/>
<organism evidence="1 2">
    <name type="scientific">Chitinophaga parva</name>
    <dbReference type="NCBI Taxonomy" id="2169414"/>
    <lineage>
        <taxon>Bacteria</taxon>
        <taxon>Pseudomonadati</taxon>
        <taxon>Bacteroidota</taxon>
        <taxon>Chitinophagia</taxon>
        <taxon>Chitinophagales</taxon>
        <taxon>Chitinophagaceae</taxon>
        <taxon>Chitinophaga</taxon>
    </lineage>
</organism>
<sequence length="112" mass="12710">MTQVKTSKWHKILAFWLLGVFFLNATPREFIHLFANHEDTQDQLHADGLTFSKVHQHCGFLNIGVPPYEAARFEYLPLTVSIDWHYLSAPLQPCAAAVTSFSDLRGPPTRSV</sequence>
<accession>A0A2T7BNC2</accession>
<gene>
    <name evidence="1" type="ORF">DCC81_06560</name>
</gene>